<dbReference type="InterPro" id="IPR001279">
    <property type="entry name" value="Metallo-B-lactamas"/>
</dbReference>
<keyword evidence="8" id="KW-1185">Reference proteome</keyword>
<evidence type="ECO:0000313" key="6">
    <source>
        <dbReference type="EMBL" id="ARU96080.1"/>
    </source>
</evidence>
<evidence type="ECO:0000256" key="4">
    <source>
        <dbReference type="ARBA" id="ARBA00022833"/>
    </source>
</evidence>
<feature type="domain" description="Metallo-beta-lactamase" evidence="5">
    <location>
        <begin position="12"/>
        <end position="192"/>
    </location>
</feature>
<keyword evidence="3" id="KW-0378">Hydrolase</keyword>
<gene>
    <name evidence="6" type="ORF">A7K98_06905</name>
    <name evidence="7" type="ORF">A7K99_06905</name>
</gene>
<dbReference type="RefSeq" id="WP_087490401.1">
    <property type="nucleotide sequence ID" value="NZ_CP015579.1"/>
</dbReference>
<dbReference type="Gene3D" id="3.60.15.10">
    <property type="entry name" value="Ribonuclease Z/Hydroxyacylglutathione hydrolase-like"/>
    <property type="match status" value="1"/>
</dbReference>
<keyword evidence="4" id="KW-0862">Zinc</keyword>
<evidence type="ECO:0000313" key="8">
    <source>
        <dbReference type="Proteomes" id="UP000195729"/>
    </source>
</evidence>
<dbReference type="CDD" id="cd07737">
    <property type="entry name" value="YcbL-like_MBL-fold"/>
    <property type="match status" value="1"/>
</dbReference>
<accession>A0A1Y0LQ25</accession>
<protein>
    <recommendedName>
        <fullName evidence="5">Metallo-beta-lactamase domain-containing protein</fullName>
    </recommendedName>
</protein>
<dbReference type="EMBL" id="CP015581">
    <property type="protein sequence ID" value="ARV00117.1"/>
    <property type="molecule type" value="Genomic_DNA"/>
</dbReference>
<dbReference type="PANTHER" id="PTHR46233">
    <property type="entry name" value="HYDROXYACYLGLUTATHIONE HYDROLASE GLOC"/>
    <property type="match status" value="1"/>
</dbReference>
<evidence type="ECO:0000313" key="9">
    <source>
        <dbReference type="Proteomes" id="UP000195814"/>
    </source>
</evidence>
<evidence type="ECO:0000256" key="1">
    <source>
        <dbReference type="ARBA" id="ARBA00001947"/>
    </source>
</evidence>
<sequence>MHYQLVTVTAFSQNCSIIWCDETGESAVVDPGGDADVILQALMTLQKTPKQILLTHGHLDHVGAAAVLADRYQIPVIGPDIRDKFLLDSLPAQSQMFGFPYCEPLQPDQWLTAGETVAVGNHTLEVFHCPGHTPGHIVFFDRQARLLISGDVIFRGGVGRSDFPQGNHQHLIESIVDTLLPLGDDVTFIAGHGPRSTLGRERISNPFLT</sequence>
<dbReference type="AlphaFoldDB" id="A0A1Y0LQ25"/>
<dbReference type="SUPFAM" id="SSF56281">
    <property type="entry name" value="Metallo-hydrolase/oxidoreductase"/>
    <property type="match status" value="1"/>
</dbReference>
<dbReference type="Proteomes" id="UP000195814">
    <property type="component" value="Chromosome"/>
</dbReference>
<dbReference type="SMART" id="SM00849">
    <property type="entry name" value="Lactamase_B"/>
    <property type="match status" value="1"/>
</dbReference>
<dbReference type="GO" id="GO:0046872">
    <property type="term" value="F:metal ion binding"/>
    <property type="evidence" value="ECO:0007669"/>
    <property type="project" value="UniProtKB-KW"/>
</dbReference>
<evidence type="ECO:0000259" key="5">
    <source>
        <dbReference type="SMART" id="SM00849"/>
    </source>
</evidence>
<reference evidence="8 9" key="1">
    <citation type="submission" date="2016-05" db="EMBL/GenBank/DDBJ databases">
        <title>Complete genome sequence of two 2,5-diketo-D-glunonic acid producing strain Tatumella citrea.</title>
        <authorList>
            <person name="Duan C."/>
            <person name="Yang J."/>
            <person name="Yang S."/>
        </authorList>
    </citation>
    <scope>NUCLEOTIDE SEQUENCE [LARGE SCALE GENOMIC DNA]</scope>
    <source>
        <strain evidence="7 8">ATCC 39140</strain>
        <strain evidence="6 9">DSM 13699</strain>
    </source>
</reference>
<comment type="cofactor">
    <cofactor evidence="1">
        <name>Zn(2+)</name>
        <dbReference type="ChEBI" id="CHEBI:29105"/>
    </cofactor>
</comment>
<name>A0A1Y0LQ25_TATCI</name>
<evidence type="ECO:0000256" key="2">
    <source>
        <dbReference type="ARBA" id="ARBA00022723"/>
    </source>
</evidence>
<proteinExistence type="predicted"/>
<dbReference type="KEGG" id="tci:A7K98_06905"/>
<dbReference type="PANTHER" id="PTHR46233:SF3">
    <property type="entry name" value="HYDROXYACYLGLUTATHIONE HYDROLASE GLOC"/>
    <property type="match status" value="1"/>
</dbReference>
<keyword evidence="2" id="KW-0479">Metal-binding</keyword>
<dbReference type="Proteomes" id="UP000195729">
    <property type="component" value="Chromosome"/>
</dbReference>
<dbReference type="OrthoDB" id="9802991at2"/>
<evidence type="ECO:0000313" key="7">
    <source>
        <dbReference type="EMBL" id="ARV00117.1"/>
    </source>
</evidence>
<dbReference type="InterPro" id="IPR036866">
    <property type="entry name" value="RibonucZ/Hydroxyglut_hydro"/>
</dbReference>
<organism evidence="6 9">
    <name type="scientific">Tatumella citrea</name>
    <name type="common">Pantoea citrea</name>
    <dbReference type="NCBI Taxonomy" id="53336"/>
    <lineage>
        <taxon>Bacteria</taxon>
        <taxon>Pseudomonadati</taxon>
        <taxon>Pseudomonadota</taxon>
        <taxon>Gammaproteobacteria</taxon>
        <taxon>Enterobacterales</taxon>
        <taxon>Erwiniaceae</taxon>
        <taxon>Tatumella</taxon>
    </lineage>
</organism>
<dbReference type="EMBL" id="CP015579">
    <property type="protein sequence ID" value="ARU96080.1"/>
    <property type="molecule type" value="Genomic_DNA"/>
</dbReference>
<dbReference type="Pfam" id="PF00753">
    <property type="entry name" value="Lactamase_B"/>
    <property type="match status" value="1"/>
</dbReference>
<dbReference type="GO" id="GO:0016787">
    <property type="term" value="F:hydrolase activity"/>
    <property type="evidence" value="ECO:0007669"/>
    <property type="project" value="UniProtKB-KW"/>
</dbReference>
<dbReference type="InterPro" id="IPR051453">
    <property type="entry name" value="MBL_Glyoxalase_II"/>
</dbReference>
<evidence type="ECO:0000256" key="3">
    <source>
        <dbReference type="ARBA" id="ARBA00022801"/>
    </source>
</evidence>